<keyword evidence="3" id="KW-1185">Reference proteome</keyword>
<feature type="compositionally biased region" description="Low complexity" evidence="1">
    <location>
        <begin position="168"/>
        <end position="189"/>
    </location>
</feature>
<evidence type="ECO:0008006" key="4">
    <source>
        <dbReference type="Google" id="ProtNLM"/>
    </source>
</evidence>
<sequence length="196" mass="21919">MITAEQREQVRGWFAGRLPDDLFESLTDVTVDREEITVVGRVPEPRLAEGASGAEREAAVKARVQEFRERTRDDRVAVAREAEHRFRRKVSWGVECGGESALFTHVAAPVMTRLRQPERQVLDTLIAGGVARSRSDALAWCVRLVQRHTDDWLTELRDSLEHVERVRAQGPDAGPRDAAAAGTEAAQEGSPQEREE</sequence>
<proteinExistence type="predicted"/>
<evidence type="ECO:0000313" key="2">
    <source>
        <dbReference type="EMBL" id="QFZ72745.1"/>
    </source>
</evidence>
<accession>A0A5Q0L6N9</accession>
<name>A0A5Q0L6N9_9ACTN</name>
<protein>
    <recommendedName>
        <fullName evidence="4">Smu12A</fullName>
    </recommendedName>
</protein>
<evidence type="ECO:0000313" key="3">
    <source>
        <dbReference type="Proteomes" id="UP000326179"/>
    </source>
</evidence>
<dbReference type="KEGG" id="sfy:GFH48_05210"/>
<organism evidence="2 3">
    <name type="scientific">Streptomyces fagopyri</name>
    <dbReference type="NCBI Taxonomy" id="2662397"/>
    <lineage>
        <taxon>Bacteria</taxon>
        <taxon>Bacillati</taxon>
        <taxon>Actinomycetota</taxon>
        <taxon>Actinomycetes</taxon>
        <taxon>Kitasatosporales</taxon>
        <taxon>Streptomycetaceae</taxon>
        <taxon>Streptomyces</taxon>
    </lineage>
</organism>
<dbReference type="EMBL" id="CP045643">
    <property type="protein sequence ID" value="QFZ72745.1"/>
    <property type="molecule type" value="Genomic_DNA"/>
</dbReference>
<gene>
    <name evidence="2" type="ORF">GFH48_05210</name>
</gene>
<dbReference type="AlphaFoldDB" id="A0A5Q0L6N9"/>
<dbReference type="Proteomes" id="UP000326179">
    <property type="component" value="Chromosome"/>
</dbReference>
<feature type="region of interest" description="Disordered" evidence="1">
    <location>
        <begin position="164"/>
        <end position="196"/>
    </location>
</feature>
<dbReference type="RefSeq" id="WP_153287110.1">
    <property type="nucleotide sequence ID" value="NZ_CP045643.1"/>
</dbReference>
<reference evidence="2 3" key="1">
    <citation type="submission" date="2019-10" db="EMBL/GenBank/DDBJ databases">
        <title>A novel species.</title>
        <authorList>
            <person name="Gao J."/>
        </authorList>
    </citation>
    <scope>NUCLEOTIDE SEQUENCE [LARGE SCALE GENOMIC DNA]</scope>
    <source>
        <strain evidence="2 3">QMT-28</strain>
    </source>
</reference>
<evidence type="ECO:0000256" key="1">
    <source>
        <dbReference type="SAM" id="MobiDB-lite"/>
    </source>
</evidence>